<evidence type="ECO:0000256" key="1">
    <source>
        <dbReference type="ARBA" id="ARBA00009670"/>
    </source>
</evidence>
<evidence type="ECO:0000256" key="4">
    <source>
        <dbReference type="ARBA" id="ARBA00022840"/>
    </source>
</evidence>
<dbReference type="OrthoDB" id="201153at2759"/>
<gene>
    <name evidence="7" type="ORF">CcCBS67573_g07612</name>
</gene>
<dbReference type="PANTHER" id="PTHR43851:SF3">
    <property type="entry name" value="COENZYME Q8"/>
    <property type="match status" value="1"/>
</dbReference>
<dbReference type="CDD" id="cd13970">
    <property type="entry name" value="ABC1_ADCK3"/>
    <property type="match status" value="1"/>
</dbReference>
<dbReference type="STRING" id="246404.A0A507EUW4"/>
<dbReference type="InterPro" id="IPR051409">
    <property type="entry name" value="Atypical_kinase_ADCK"/>
</dbReference>
<dbReference type="GO" id="GO:0016740">
    <property type="term" value="F:transferase activity"/>
    <property type="evidence" value="ECO:0007669"/>
    <property type="project" value="UniProtKB-KW"/>
</dbReference>
<proteinExistence type="inferred from homology"/>
<accession>A0A507EUW4</accession>
<dbReference type="GO" id="GO:0005524">
    <property type="term" value="F:ATP binding"/>
    <property type="evidence" value="ECO:0007669"/>
    <property type="project" value="UniProtKB-KW"/>
</dbReference>
<keyword evidence="3" id="KW-0547">Nucleotide-binding</keyword>
<feature type="compositionally biased region" description="Polar residues" evidence="5">
    <location>
        <begin position="77"/>
        <end position="90"/>
    </location>
</feature>
<dbReference type="PANTHER" id="PTHR43851">
    <property type="match status" value="1"/>
</dbReference>
<dbReference type="GO" id="GO:0006744">
    <property type="term" value="P:ubiquinone biosynthetic process"/>
    <property type="evidence" value="ECO:0007669"/>
    <property type="project" value="TreeGrafter"/>
</dbReference>
<dbReference type="InterPro" id="IPR004147">
    <property type="entry name" value="ABC1_dom"/>
</dbReference>
<comment type="similarity">
    <text evidence="1">Belongs to the protein kinase superfamily. ADCK protein kinase family.</text>
</comment>
<dbReference type="Pfam" id="PF03109">
    <property type="entry name" value="ABC1"/>
    <property type="match status" value="1"/>
</dbReference>
<evidence type="ECO:0000256" key="3">
    <source>
        <dbReference type="ARBA" id="ARBA00022741"/>
    </source>
</evidence>
<keyword evidence="4" id="KW-0067">ATP-binding</keyword>
<dbReference type="Proteomes" id="UP000320333">
    <property type="component" value="Unassembled WGS sequence"/>
</dbReference>
<dbReference type="InterPro" id="IPR011009">
    <property type="entry name" value="Kinase-like_dom_sf"/>
</dbReference>
<keyword evidence="8" id="KW-1185">Reference proteome</keyword>
<sequence>MLRNRRTFSSGVQSLTQNKGLADGVSLLLSLATVVKRSPCVDVLTRIGHSIAPNPLNSTPEEAASKEPTPMSERINTESSSQNAQYQPTTPIVAKPAVTLPPPPHNANLTPSSVPSSRMSRLFQYSSLAVGVSLGAVSESLKRSVSFDAESNSSSSLVLSPSNIERIVARLSRMRGAALKLGQMLSIQDSNMLPKEFEHILMRVQNAANYMPDGQLMKVMNAELGPEWQQDRFITFDTTPFAAASIGQVHYATIRPPTSSAAQSSNQSDQPPLAVAVKIQYPGVATSIESDISYLRSLTLMTSILPRGMYLDNTLRVAKMELSWECDYIREAESMRRMRTLVAGMRGVNVPQVIDSLSTEKVITSEFVQGVPIGSIDDIGARMLKLCLEQLFTFRFMQTDPNWSNFLYNKESDTIQLLDFGAAREFPETFTKPYLKLLKAASTRDRAGSIKYSEELGFLTGLESETMINAHLNSLFLLASPFDPARKGTPFNFSNQNITSSVRADIPVMLRERLTPPPDESYSLHRSLSGSFLLCSRIGARVDCASLFAEYAARV</sequence>
<evidence type="ECO:0000313" key="7">
    <source>
        <dbReference type="EMBL" id="TPX67140.1"/>
    </source>
</evidence>
<evidence type="ECO:0000313" key="8">
    <source>
        <dbReference type="Proteomes" id="UP000320333"/>
    </source>
</evidence>
<feature type="region of interest" description="Disordered" evidence="5">
    <location>
        <begin position="50"/>
        <end position="115"/>
    </location>
</feature>
<dbReference type="AlphaFoldDB" id="A0A507EUW4"/>
<dbReference type="EMBL" id="QEAP01000412">
    <property type="protein sequence ID" value="TPX67140.1"/>
    <property type="molecule type" value="Genomic_DNA"/>
</dbReference>
<name>A0A507EUW4_9FUNG</name>
<evidence type="ECO:0000259" key="6">
    <source>
        <dbReference type="Pfam" id="PF03109"/>
    </source>
</evidence>
<dbReference type="SUPFAM" id="SSF56112">
    <property type="entry name" value="Protein kinase-like (PK-like)"/>
    <property type="match status" value="1"/>
</dbReference>
<dbReference type="InterPro" id="IPR034646">
    <property type="entry name" value="ADCK3_dom"/>
</dbReference>
<evidence type="ECO:0000256" key="5">
    <source>
        <dbReference type="SAM" id="MobiDB-lite"/>
    </source>
</evidence>
<evidence type="ECO:0000256" key="2">
    <source>
        <dbReference type="ARBA" id="ARBA00022679"/>
    </source>
</evidence>
<protein>
    <recommendedName>
        <fullName evidence="6">ABC1 atypical kinase-like domain-containing protein</fullName>
    </recommendedName>
</protein>
<organism evidence="7 8">
    <name type="scientific">Chytriomyces confervae</name>
    <dbReference type="NCBI Taxonomy" id="246404"/>
    <lineage>
        <taxon>Eukaryota</taxon>
        <taxon>Fungi</taxon>
        <taxon>Fungi incertae sedis</taxon>
        <taxon>Chytridiomycota</taxon>
        <taxon>Chytridiomycota incertae sedis</taxon>
        <taxon>Chytridiomycetes</taxon>
        <taxon>Chytridiales</taxon>
        <taxon>Chytriomycetaceae</taxon>
        <taxon>Chytriomyces</taxon>
    </lineage>
</organism>
<feature type="domain" description="ABC1 atypical kinase-like" evidence="6">
    <location>
        <begin position="203"/>
        <end position="451"/>
    </location>
</feature>
<keyword evidence="2" id="KW-0808">Transferase</keyword>
<reference evidence="7 8" key="1">
    <citation type="journal article" date="2019" name="Sci. Rep.">
        <title>Comparative genomics of chytrid fungi reveal insights into the obligate biotrophic and pathogenic lifestyle of Synchytrium endobioticum.</title>
        <authorList>
            <person name="van de Vossenberg B.T.L.H."/>
            <person name="Warris S."/>
            <person name="Nguyen H.D.T."/>
            <person name="van Gent-Pelzer M.P.E."/>
            <person name="Joly D.L."/>
            <person name="van de Geest H.C."/>
            <person name="Bonants P.J.M."/>
            <person name="Smith D.S."/>
            <person name="Levesque C.A."/>
            <person name="van der Lee T.A.J."/>
        </authorList>
    </citation>
    <scope>NUCLEOTIDE SEQUENCE [LARGE SCALE GENOMIC DNA]</scope>
    <source>
        <strain evidence="7 8">CBS 675.73</strain>
    </source>
</reference>
<comment type="caution">
    <text evidence="7">The sequence shown here is derived from an EMBL/GenBank/DDBJ whole genome shotgun (WGS) entry which is preliminary data.</text>
</comment>